<evidence type="ECO:0000313" key="13">
    <source>
        <dbReference type="Proteomes" id="UP000596145"/>
    </source>
</evidence>
<feature type="binding site" evidence="8">
    <location>
        <position position="177"/>
    </location>
    <ligand>
        <name>Mg(2+)</name>
        <dbReference type="ChEBI" id="CHEBI:18420"/>
    </ligand>
</feature>
<feature type="binding site" description="in other chain" evidence="8">
    <location>
        <begin position="272"/>
        <end position="273"/>
    </location>
    <ligand>
        <name>deamido-NAD(+)</name>
        <dbReference type="ChEBI" id="CHEBI:58437"/>
        <note>ligand shared between two neighboring subunits</note>
    </ligand>
</feature>
<evidence type="ECO:0000259" key="11">
    <source>
        <dbReference type="Pfam" id="PF02540"/>
    </source>
</evidence>
<evidence type="ECO:0000256" key="6">
    <source>
        <dbReference type="ARBA" id="ARBA00022842"/>
    </source>
</evidence>
<evidence type="ECO:0000256" key="2">
    <source>
        <dbReference type="ARBA" id="ARBA00022598"/>
    </source>
</evidence>
<evidence type="ECO:0000256" key="4">
    <source>
        <dbReference type="ARBA" id="ARBA00022741"/>
    </source>
</evidence>
<dbReference type="GeneID" id="92760834"/>
<dbReference type="UniPathway" id="UPA00253">
    <property type="reaction ID" value="UER00333"/>
</dbReference>
<dbReference type="AlphaFoldDB" id="A0A7T4JVX3"/>
<gene>
    <name evidence="8 12" type="primary">nadE</name>
    <name evidence="12" type="ORF">I6I10_05385</name>
</gene>
<feature type="binding site" evidence="8">
    <location>
        <position position="172"/>
    </location>
    <ligand>
        <name>ATP</name>
        <dbReference type="ChEBI" id="CHEBI:30616"/>
    </ligand>
</feature>
<comment type="subunit">
    <text evidence="8">Homodimer.</text>
</comment>
<evidence type="ECO:0000256" key="10">
    <source>
        <dbReference type="RuleBase" id="RU003812"/>
    </source>
</evidence>
<keyword evidence="3 8" id="KW-0479">Metal-binding</keyword>
<keyword evidence="6 8" id="KW-0460">Magnesium</keyword>
<sequence>MPKTKGIVVTENTPNLQKNIVKALGTRPLIDSVKEVESRVTFLADYLSSTGLGSYVLGISGGQDSTLAGKLAQMAVEKLRESGTDTEFFAVRLPYGIQSDANDVDVALEFISPDHTLEINIKEGVDVLSDATAAALGMAHLGDFNKGNVKARARMIAQYAVAGEHRGLVIGTDHAAENITGFFTKFGDGASDILPLWGLNKSQGAELLRHMGAPESTWKKVPTADLEEDRPALPDEEALGVTYPEIDAYLLGEEISPAASAVIERHWRINEHKRHLPVTPLDTWWR</sequence>
<dbReference type="Proteomes" id="UP000596145">
    <property type="component" value="Chromosome"/>
</dbReference>
<dbReference type="Pfam" id="PF02540">
    <property type="entry name" value="NAD_synthase"/>
    <property type="match status" value="1"/>
</dbReference>
<comment type="similarity">
    <text evidence="1 8 9">Belongs to the NAD synthetase family.</text>
</comment>
<dbReference type="InterPro" id="IPR022926">
    <property type="entry name" value="NH(3)-dep_NAD(+)_synth"/>
</dbReference>
<dbReference type="InterPro" id="IPR022310">
    <property type="entry name" value="NAD/GMP_synthase"/>
</dbReference>
<feature type="binding site" evidence="8">
    <location>
        <position position="192"/>
    </location>
    <ligand>
        <name>deamido-NAD(+)</name>
        <dbReference type="ChEBI" id="CHEBI:58437"/>
        <note>ligand shared between two neighboring subunits</note>
    </ligand>
</feature>
<feature type="binding site" description="in other chain" evidence="8">
    <location>
        <position position="185"/>
    </location>
    <ligand>
        <name>deamido-NAD(+)</name>
        <dbReference type="ChEBI" id="CHEBI:58437"/>
        <note>ligand shared between two neighboring subunits</note>
    </ligand>
</feature>
<evidence type="ECO:0000256" key="3">
    <source>
        <dbReference type="ARBA" id="ARBA00022723"/>
    </source>
</evidence>
<reference evidence="12 13" key="1">
    <citation type="submission" date="2020-12" db="EMBL/GenBank/DDBJ databases">
        <title>FDA dAtabase for Regulatory Grade micrObial Sequences (FDA-ARGOS): Supporting development and validation of Infectious Disease Dx tests.</title>
        <authorList>
            <person name="Sproer C."/>
            <person name="Gronow S."/>
            <person name="Severitt S."/>
            <person name="Schroder I."/>
            <person name="Tallon L."/>
            <person name="Sadzewicz L."/>
            <person name="Zhao X."/>
            <person name="Boylan J."/>
            <person name="Ott S."/>
            <person name="Bowen H."/>
            <person name="Vavikolanu K."/>
            <person name="Mehta A."/>
            <person name="Aluvathingal J."/>
            <person name="Nadendla S."/>
            <person name="Lowell S."/>
            <person name="Myers T."/>
            <person name="Yan Y."/>
            <person name="Sichtig H."/>
        </authorList>
    </citation>
    <scope>NUCLEOTIDE SEQUENCE [LARGE SCALE GENOMIC DNA]</scope>
    <source>
        <strain evidence="12 13">FDAARGOS_1053</strain>
    </source>
</reference>
<dbReference type="InterPro" id="IPR014729">
    <property type="entry name" value="Rossmann-like_a/b/a_fold"/>
</dbReference>
<feature type="domain" description="NAD/GMP synthase" evidence="11">
    <location>
        <begin position="36"/>
        <end position="277"/>
    </location>
</feature>
<dbReference type="NCBIfam" id="NF001979">
    <property type="entry name" value="PRK00768.1"/>
    <property type="match status" value="1"/>
</dbReference>
<dbReference type="OrthoDB" id="3266517at2"/>
<dbReference type="HAMAP" id="MF_00193">
    <property type="entry name" value="NadE_ammonia_dep"/>
    <property type="match status" value="1"/>
</dbReference>
<feature type="binding site" evidence="8">
    <location>
        <begin position="58"/>
        <end position="65"/>
    </location>
    <ligand>
        <name>ATP</name>
        <dbReference type="ChEBI" id="CHEBI:30616"/>
    </ligand>
</feature>
<feature type="binding site" evidence="8">
    <location>
        <position position="223"/>
    </location>
    <ligand>
        <name>ATP</name>
        <dbReference type="ChEBI" id="CHEBI:30616"/>
    </ligand>
</feature>
<dbReference type="SUPFAM" id="SSF52402">
    <property type="entry name" value="Adenine nucleotide alpha hydrolases-like"/>
    <property type="match status" value="1"/>
</dbReference>
<feature type="binding site" evidence="8">
    <location>
        <position position="64"/>
    </location>
    <ligand>
        <name>Mg(2+)</name>
        <dbReference type="ChEBI" id="CHEBI:18420"/>
    </ligand>
</feature>
<evidence type="ECO:0000256" key="1">
    <source>
        <dbReference type="ARBA" id="ARBA00005859"/>
    </source>
</evidence>
<dbReference type="GO" id="GO:0046872">
    <property type="term" value="F:metal ion binding"/>
    <property type="evidence" value="ECO:0007669"/>
    <property type="project" value="UniProtKB-KW"/>
</dbReference>
<name>A0A7T4JVX3_9CORY</name>
<keyword evidence="7 8" id="KW-0520">NAD</keyword>
<dbReference type="RefSeq" id="WP_084036117.1">
    <property type="nucleotide sequence ID" value="NZ_CP066007.1"/>
</dbReference>
<dbReference type="PANTHER" id="PTHR23090">
    <property type="entry name" value="NH 3 /GLUTAMINE-DEPENDENT NAD + SYNTHETASE"/>
    <property type="match status" value="1"/>
</dbReference>
<keyword evidence="5 8" id="KW-0067">ATP-binding</keyword>
<dbReference type="GO" id="GO:0003952">
    <property type="term" value="F:NAD+ synthase (glutamine-hydrolyzing) activity"/>
    <property type="evidence" value="ECO:0007669"/>
    <property type="project" value="InterPro"/>
</dbReference>
<evidence type="ECO:0000256" key="8">
    <source>
        <dbReference type="HAMAP-Rule" id="MF_00193"/>
    </source>
</evidence>
<evidence type="ECO:0000256" key="9">
    <source>
        <dbReference type="RuleBase" id="RU003811"/>
    </source>
</evidence>
<keyword evidence="4 8" id="KW-0547">Nucleotide-binding</keyword>
<dbReference type="EC" id="6.3.1.5" evidence="8 10"/>
<feature type="binding site" evidence="8">
    <location>
        <position position="201"/>
    </location>
    <ligand>
        <name>ATP</name>
        <dbReference type="ChEBI" id="CHEBI:30616"/>
    </ligand>
</feature>
<comment type="function">
    <text evidence="8">Catalyzes the ATP-dependent amidation of deamido-NAD to form NAD. Uses ammonia as a nitrogen source.</text>
</comment>
<dbReference type="PANTHER" id="PTHR23090:SF7">
    <property type="entry name" value="NH(3)-DEPENDENT NAD(+) SYNTHETASE"/>
    <property type="match status" value="1"/>
</dbReference>
<accession>A0A7T4JVX3</accession>
<dbReference type="GO" id="GO:0009435">
    <property type="term" value="P:NAD+ biosynthetic process"/>
    <property type="evidence" value="ECO:0007669"/>
    <property type="project" value="UniProtKB-UniRule"/>
</dbReference>
<keyword evidence="2 8" id="KW-0436">Ligase</keyword>
<dbReference type="GO" id="GO:0005737">
    <property type="term" value="C:cytoplasm"/>
    <property type="evidence" value="ECO:0007669"/>
    <property type="project" value="InterPro"/>
</dbReference>
<evidence type="ECO:0000313" key="12">
    <source>
        <dbReference type="EMBL" id="QQB47325.1"/>
    </source>
</evidence>
<proteinExistence type="inferred from homology"/>
<evidence type="ECO:0000256" key="7">
    <source>
        <dbReference type="ARBA" id="ARBA00023027"/>
    </source>
</evidence>
<evidence type="ECO:0000256" key="5">
    <source>
        <dbReference type="ARBA" id="ARBA00022840"/>
    </source>
</evidence>
<dbReference type="EMBL" id="CP066007">
    <property type="protein sequence ID" value="QQB47325.1"/>
    <property type="molecule type" value="Genomic_DNA"/>
</dbReference>
<organism evidence="12 13">
    <name type="scientific">Corynebacterium glucuronolyticum</name>
    <dbReference type="NCBI Taxonomy" id="39791"/>
    <lineage>
        <taxon>Bacteria</taxon>
        <taxon>Bacillati</taxon>
        <taxon>Actinomycetota</taxon>
        <taxon>Actinomycetes</taxon>
        <taxon>Mycobacteriales</taxon>
        <taxon>Corynebacteriaceae</taxon>
        <taxon>Corynebacterium</taxon>
    </lineage>
</organism>
<dbReference type="GO" id="GO:0008795">
    <property type="term" value="F:NAD+ synthase activity"/>
    <property type="evidence" value="ECO:0007669"/>
    <property type="project" value="UniProtKB-UniRule"/>
</dbReference>
<protein>
    <recommendedName>
        <fullName evidence="8 10">NH(3)-dependent NAD(+) synthetase</fullName>
        <ecNumber evidence="8 10">6.3.1.5</ecNumber>
    </recommendedName>
</protein>
<dbReference type="GO" id="GO:0005524">
    <property type="term" value="F:ATP binding"/>
    <property type="evidence" value="ECO:0007669"/>
    <property type="project" value="UniProtKB-UniRule"/>
</dbReference>
<feature type="binding site" description="in other chain" evidence="8">
    <location>
        <position position="152"/>
    </location>
    <ligand>
        <name>deamido-NAD(+)</name>
        <dbReference type="ChEBI" id="CHEBI:58437"/>
        <note>ligand shared between two neighboring subunits</note>
    </ligand>
</feature>
<dbReference type="InterPro" id="IPR003694">
    <property type="entry name" value="NAD_synthase"/>
</dbReference>
<dbReference type="CDD" id="cd00553">
    <property type="entry name" value="NAD_synthase"/>
    <property type="match status" value="1"/>
</dbReference>
<comment type="catalytic activity">
    <reaction evidence="8 10">
        <text>deamido-NAD(+) + NH4(+) + ATP = AMP + diphosphate + NAD(+) + H(+)</text>
        <dbReference type="Rhea" id="RHEA:21188"/>
        <dbReference type="ChEBI" id="CHEBI:15378"/>
        <dbReference type="ChEBI" id="CHEBI:28938"/>
        <dbReference type="ChEBI" id="CHEBI:30616"/>
        <dbReference type="ChEBI" id="CHEBI:33019"/>
        <dbReference type="ChEBI" id="CHEBI:57540"/>
        <dbReference type="ChEBI" id="CHEBI:58437"/>
        <dbReference type="ChEBI" id="CHEBI:456215"/>
        <dbReference type="EC" id="6.3.1.5"/>
    </reaction>
</comment>
<comment type="pathway">
    <text evidence="8">Cofactor biosynthesis; NAD(+) biosynthesis; NAD(+) from deamido-NAD(+) (ammonia route): step 1/1.</text>
</comment>
<dbReference type="Gene3D" id="3.40.50.620">
    <property type="entry name" value="HUPs"/>
    <property type="match status" value="1"/>
</dbReference>
<dbReference type="GO" id="GO:0004359">
    <property type="term" value="F:glutaminase activity"/>
    <property type="evidence" value="ECO:0007669"/>
    <property type="project" value="InterPro"/>
</dbReference>
<dbReference type="NCBIfam" id="TIGR00552">
    <property type="entry name" value="nadE"/>
    <property type="match status" value="1"/>
</dbReference>